<dbReference type="OrthoDB" id="9815124at2"/>
<evidence type="ECO:0000313" key="3">
    <source>
        <dbReference type="Proteomes" id="UP000247476"/>
    </source>
</evidence>
<dbReference type="InterPro" id="IPR036237">
    <property type="entry name" value="Xyl_isomerase-like_sf"/>
</dbReference>
<dbReference type="InterPro" id="IPR050312">
    <property type="entry name" value="IolE/XylAMocC-like"/>
</dbReference>
<dbReference type="EMBL" id="QJVJ01000001">
    <property type="protein sequence ID" value="PYI57223.1"/>
    <property type="molecule type" value="Genomic_DNA"/>
</dbReference>
<proteinExistence type="predicted"/>
<gene>
    <name evidence="2" type="ORF">DLM86_01915</name>
</gene>
<accession>A0A2V5KG50</accession>
<comment type="caution">
    <text evidence="2">The sequence shown here is derived from an EMBL/GenBank/DDBJ whole genome shotgun (WGS) entry which is preliminary data.</text>
</comment>
<protein>
    <recommendedName>
        <fullName evidence="1">Xylose isomerase-like TIM barrel domain-containing protein</fullName>
    </recommendedName>
</protein>
<reference evidence="2 3" key="1">
    <citation type="submission" date="2018-05" db="EMBL/GenBank/DDBJ databases">
        <title>Paenibacillus flagellatus sp. nov., isolated from selenium mineral soil.</title>
        <authorList>
            <person name="Dai X."/>
        </authorList>
    </citation>
    <scope>NUCLEOTIDE SEQUENCE [LARGE SCALE GENOMIC DNA]</scope>
    <source>
        <strain evidence="2 3">DXL2</strain>
    </source>
</reference>
<dbReference type="Gene3D" id="3.20.20.150">
    <property type="entry name" value="Divalent-metal-dependent TIM barrel enzymes"/>
    <property type="match status" value="1"/>
</dbReference>
<dbReference type="PANTHER" id="PTHR12110">
    <property type="entry name" value="HYDROXYPYRUVATE ISOMERASE"/>
    <property type="match status" value="1"/>
</dbReference>
<evidence type="ECO:0000259" key="1">
    <source>
        <dbReference type="Pfam" id="PF01261"/>
    </source>
</evidence>
<sequence>MKWSLCSTGNRDKPVEYVLERVRGLGLDGVELWTGHIDEYAERHGSAESLAERIREAGWRVPAISPYTHFTKSDEERAESLAAVEKAARYAALFDSPLVRIFVGHVPSRDAAEELWASALEALRQALDIADRYGVDLGLELHNNTFADGVEPIRRMMREADHPRLRILFDGFNLYLERADQLEAFEAFYADTVHVHMKNYDWKPDAPETRKPTPVLTGDVDNVSLCEALIAKGYDGFVSFEYFGEDGERCVRESVAQLRERGWMRGADA</sequence>
<dbReference type="PANTHER" id="PTHR12110:SF41">
    <property type="entry name" value="INOSOSE DEHYDRATASE"/>
    <property type="match status" value="1"/>
</dbReference>
<dbReference type="Pfam" id="PF01261">
    <property type="entry name" value="AP_endonuc_2"/>
    <property type="match status" value="1"/>
</dbReference>
<dbReference type="AlphaFoldDB" id="A0A2V5KG50"/>
<dbReference type="Proteomes" id="UP000247476">
    <property type="component" value="Unassembled WGS sequence"/>
</dbReference>
<feature type="domain" description="Xylose isomerase-like TIM barrel" evidence="1">
    <location>
        <begin position="20"/>
        <end position="260"/>
    </location>
</feature>
<organism evidence="2 3">
    <name type="scientific">Paenibacillus flagellatus</name>
    <dbReference type="NCBI Taxonomy" id="2211139"/>
    <lineage>
        <taxon>Bacteria</taxon>
        <taxon>Bacillati</taxon>
        <taxon>Bacillota</taxon>
        <taxon>Bacilli</taxon>
        <taxon>Bacillales</taxon>
        <taxon>Paenibacillaceae</taxon>
        <taxon>Paenibacillus</taxon>
    </lineage>
</organism>
<name>A0A2V5KG50_9BACL</name>
<dbReference type="SUPFAM" id="SSF51658">
    <property type="entry name" value="Xylose isomerase-like"/>
    <property type="match status" value="1"/>
</dbReference>
<keyword evidence="3" id="KW-1185">Reference proteome</keyword>
<dbReference type="RefSeq" id="WP_110838262.1">
    <property type="nucleotide sequence ID" value="NZ_QJVJ01000001.1"/>
</dbReference>
<evidence type="ECO:0000313" key="2">
    <source>
        <dbReference type="EMBL" id="PYI57223.1"/>
    </source>
</evidence>
<dbReference type="InterPro" id="IPR013022">
    <property type="entry name" value="Xyl_isomerase-like_TIM-brl"/>
</dbReference>